<feature type="domain" description="VASt" evidence="11">
    <location>
        <begin position="906"/>
        <end position="1082"/>
    </location>
</feature>
<dbReference type="InterPro" id="IPR031968">
    <property type="entry name" value="VASt"/>
</dbReference>
<accession>S2JS68</accession>
<dbReference type="Gene3D" id="1.20.1270.60">
    <property type="entry name" value="Arfaptin homology (AH) domain/BAR domain"/>
    <property type="match status" value="1"/>
</dbReference>
<keyword evidence="3" id="KW-0479">Metal-binding</keyword>
<dbReference type="PANTHER" id="PTHR23180">
    <property type="entry name" value="CENTAURIN/ARF"/>
    <property type="match status" value="1"/>
</dbReference>
<keyword evidence="13" id="KW-1185">Reference proteome</keyword>
<evidence type="ECO:0000256" key="2">
    <source>
        <dbReference type="ARBA" id="ARBA00022692"/>
    </source>
</evidence>
<feature type="compositionally biased region" description="Polar residues" evidence="8">
    <location>
        <begin position="1210"/>
        <end position="1236"/>
    </location>
</feature>
<dbReference type="GO" id="GO:0005737">
    <property type="term" value="C:cytoplasm"/>
    <property type="evidence" value="ECO:0007669"/>
    <property type="project" value="InterPro"/>
</dbReference>
<dbReference type="GO" id="GO:0005096">
    <property type="term" value="F:GTPase activator activity"/>
    <property type="evidence" value="ECO:0007669"/>
    <property type="project" value="InterPro"/>
</dbReference>
<feature type="region of interest" description="Disordered" evidence="8">
    <location>
        <begin position="833"/>
        <end position="888"/>
    </location>
</feature>
<name>S2JS68_MUCC1</name>
<keyword evidence="6 9" id="KW-0472">Membrane</keyword>
<feature type="region of interest" description="Disordered" evidence="8">
    <location>
        <begin position="1165"/>
        <end position="1241"/>
    </location>
</feature>
<evidence type="ECO:0000256" key="5">
    <source>
        <dbReference type="ARBA" id="ARBA00022989"/>
    </source>
</evidence>
<dbReference type="SUPFAM" id="SSF50729">
    <property type="entry name" value="PH domain-like"/>
    <property type="match status" value="1"/>
</dbReference>
<dbReference type="STRING" id="1220926.S2JS68"/>
<feature type="compositionally biased region" description="Basic and acidic residues" evidence="8">
    <location>
        <begin position="875"/>
        <end position="884"/>
    </location>
</feature>
<feature type="domain" description="PH" evidence="10">
    <location>
        <begin position="283"/>
        <end position="384"/>
    </location>
</feature>
<evidence type="ECO:0000256" key="4">
    <source>
        <dbReference type="ARBA" id="ARBA00022833"/>
    </source>
</evidence>
<dbReference type="Pfam" id="PF16016">
    <property type="entry name" value="VASt"/>
    <property type="match status" value="1"/>
</dbReference>
<dbReference type="EMBL" id="KE124103">
    <property type="protein sequence ID" value="EPB82665.1"/>
    <property type="molecule type" value="Genomic_DNA"/>
</dbReference>
<dbReference type="InParanoid" id="S2JS68"/>
<evidence type="ECO:0000256" key="1">
    <source>
        <dbReference type="ARBA" id="ARBA00004370"/>
    </source>
</evidence>
<keyword evidence="4" id="KW-0862">Zinc</keyword>
<evidence type="ECO:0000259" key="11">
    <source>
        <dbReference type="PROSITE" id="PS51778"/>
    </source>
</evidence>
<feature type="compositionally biased region" description="Low complexity" evidence="8">
    <location>
        <begin position="408"/>
        <end position="423"/>
    </location>
</feature>
<dbReference type="Proteomes" id="UP000014254">
    <property type="component" value="Unassembled WGS sequence"/>
</dbReference>
<dbReference type="Pfam" id="PF16746">
    <property type="entry name" value="BAR_3"/>
    <property type="match status" value="1"/>
</dbReference>
<reference evidence="13" key="1">
    <citation type="submission" date="2013-05" db="EMBL/GenBank/DDBJ databases">
        <title>The Genome sequence of Mucor circinelloides f. circinelloides 1006PhL.</title>
        <authorList>
            <consortium name="The Broad Institute Genomics Platform"/>
            <person name="Cuomo C."/>
            <person name="Earl A."/>
            <person name="Findley K."/>
            <person name="Lee S.C."/>
            <person name="Walker B."/>
            <person name="Young S."/>
            <person name="Zeng Q."/>
            <person name="Gargeya S."/>
            <person name="Fitzgerald M."/>
            <person name="Haas B."/>
            <person name="Abouelleil A."/>
            <person name="Allen A.W."/>
            <person name="Alvarado L."/>
            <person name="Arachchi H.M."/>
            <person name="Berlin A.M."/>
            <person name="Chapman S.B."/>
            <person name="Gainer-Dewar J."/>
            <person name="Goldberg J."/>
            <person name="Griggs A."/>
            <person name="Gujja S."/>
            <person name="Hansen M."/>
            <person name="Howarth C."/>
            <person name="Imamovic A."/>
            <person name="Ireland A."/>
            <person name="Larimer J."/>
            <person name="McCowan C."/>
            <person name="Murphy C."/>
            <person name="Pearson M."/>
            <person name="Poon T.W."/>
            <person name="Priest M."/>
            <person name="Roberts A."/>
            <person name="Saif S."/>
            <person name="Shea T."/>
            <person name="Sisk P."/>
            <person name="Sykes S."/>
            <person name="Wortman J."/>
            <person name="Nusbaum C."/>
            <person name="Birren B."/>
        </authorList>
    </citation>
    <scope>NUCLEOTIDE SEQUENCE [LARGE SCALE GENOMIC DNA]</scope>
    <source>
        <strain evidence="13">1006PhL</strain>
    </source>
</reference>
<evidence type="ECO:0000256" key="9">
    <source>
        <dbReference type="SAM" id="Phobius"/>
    </source>
</evidence>
<dbReference type="InterPro" id="IPR027267">
    <property type="entry name" value="AH/BAR_dom_sf"/>
</dbReference>
<evidence type="ECO:0000313" key="12">
    <source>
        <dbReference type="EMBL" id="EPB82665.1"/>
    </source>
</evidence>
<gene>
    <name evidence="12" type="ORF">HMPREF1544_10568</name>
</gene>
<evidence type="ECO:0000259" key="10">
    <source>
        <dbReference type="PROSITE" id="PS50003"/>
    </source>
</evidence>
<evidence type="ECO:0000256" key="8">
    <source>
        <dbReference type="SAM" id="MobiDB-lite"/>
    </source>
</evidence>
<dbReference type="PROSITE" id="PS50003">
    <property type="entry name" value="PH_DOMAIN"/>
    <property type="match status" value="1"/>
</dbReference>
<sequence>MEEPSFQPIITLYDAVTDSPVFRSGVYRYDQQLEHLEHWLDSLSRHLKLYTEKLNKFNADTLTLCQKAIPDGLDETLIDPNFTGAIIKGFADALQTSLSFKTNLIHNLEESLVSPLQQFVKTHLRDFKNFRKQHEKAMEKYESQLAKYSGLSKSKEPSAVREEAFRLHEARKEYVRMSGQHVLRILNFRSLLEHCLVERFTAATVAHKDFYKDIQVWANLDAALSYWKQWLIDDKFTCSFQLHRQQIARRKLEDEFIRLTAPERDIGKYVTPLQTEKPDGGMMNSKWGYLFVRVSRHSWSRKWFFIHDGYFGVCQVNSSGKHKSSISIEAKIRLADCQVHAATDADRRFCFEVIQPKQQASFVLQAETEEIKQDWLRAFDKSKQQEGEKAPSSPMSLTKSPALIRSKSTATTAISSPTATTNSDILHSNTSTPKNKHTDSTSSFSNLSIISNNNQSYPPINDSSLTLFRNYSEEGPSIVMVSTTPDTEATLANSSSLTPLLVWEAARGTSSASATSINTASTKQLPAGSWGIPWSLVPTMMNLTQDFLGLDANATKASTSVALPRIIWPAKPATVHIPEADIDGYPEKMNSQNRELRRLFGGVRAEEVVLDVFVCCLRKQPVVTQYDAEEVEAAKSAGADIYDKELAHQLTQTGLKPPSDFGYAYTGRGFITQTTFWFYSCVLITCINSVAVRLKDIDKVTIVKDASLARLVNETALAMNSDLVITITLLPNSGSDIKEPLVLGTLMDDIETIAEKLRFAVSNAKKEEALPNKDVFNKMLDISKNSATHKSVVVDLPLSFNSALSHIVRNTAERNTGTIVSVAPKSSVVAANRPHAATVGPESRVSPESIVKPVSRQRGESEPLKPAVAAKSPPKKIEPPKPDPDMPPPNIKCPDFAVDCNCDDHLERKDAQITLPISAKRCYELLFSNEQTAAPTDGGVWAGKTAAIEGHDLSVSKWGMVDGKMQRVLKYWMPVSNPIVRMKEAEVVETQVLIQKEDYIRYTVQISTKTAALPYADAFIPSVRYCITWINKSECQLTCYLGVRWVKSVLVRAIVTRAALKGMADSVGVFIPILQEAADNVKESVDQARYRVMEHNRNLLKDDAAGSGMDSLSEEDQNQPSNGHMLENTSSADEGNTQQQIESSYVTPPSIIQPVVASTSVTTNSATKALERSTPSPSVSSNTTALEKSTDLGLNVPTKQQQKAKRLEQQSEQSVANISTKSISPRPTTQKLQETEPTPEKHWSSTLADHVLINLKAVVMFALIALTVYMSTIWVRSGHRMADKADEFLHLNMTLKDTSSLGQQPIYLQKSTSRSVYLRDLDEGFLKNTIQPPYANSISFQVFLQSKKSDVEPKEQHVAEYIINSRHWYNVEHYRLAVDLDMSRDRIAILRHDMLTIFQVLNKLDTQLVESEYTNWLLDTRLKCKYHPSPPEQDHQAEKALDLCNDAKAQLHKLF</sequence>
<dbReference type="PROSITE" id="PS51778">
    <property type="entry name" value="VAST"/>
    <property type="match status" value="1"/>
</dbReference>
<dbReference type="InterPro" id="IPR004148">
    <property type="entry name" value="BAR_dom"/>
</dbReference>
<protein>
    <submittedName>
        <fullName evidence="12">Uncharacterized protein</fullName>
    </submittedName>
</protein>
<dbReference type="eggNOG" id="ENOG502QU87">
    <property type="taxonomic scope" value="Eukaryota"/>
</dbReference>
<keyword evidence="5 9" id="KW-1133">Transmembrane helix</keyword>
<dbReference type="GO" id="GO:0016020">
    <property type="term" value="C:membrane"/>
    <property type="evidence" value="ECO:0007669"/>
    <property type="project" value="UniProtKB-SubCell"/>
</dbReference>
<dbReference type="VEuPathDB" id="FungiDB:HMPREF1544_10568"/>
<feature type="compositionally biased region" description="Polar residues" evidence="8">
    <location>
        <begin position="424"/>
        <end position="433"/>
    </location>
</feature>
<dbReference type="Pfam" id="PF00169">
    <property type="entry name" value="PH"/>
    <property type="match status" value="1"/>
</dbReference>
<keyword evidence="7" id="KW-0175">Coiled coil</keyword>
<dbReference type="OrthoDB" id="10070851at2759"/>
<evidence type="ECO:0000256" key="7">
    <source>
        <dbReference type="SAM" id="Coils"/>
    </source>
</evidence>
<dbReference type="InterPro" id="IPR045258">
    <property type="entry name" value="ACAP1/2/3-like"/>
</dbReference>
<feature type="transmembrane region" description="Helical" evidence="9">
    <location>
        <begin position="1251"/>
        <end position="1275"/>
    </location>
</feature>
<dbReference type="InterPro" id="IPR001849">
    <property type="entry name" value="PH_domain"/>
</dbReference>
<keyword evidence="2 9" id="KW-0812">Transmembrane</keyword>
<dbReference type="GO" id="GO:0046872">
    <property type="term" value="F:metal ion binding"/>
    <property type="evidence" value="ECO:0007669"/>
    <property type="project" value="UniProtKB-KW"/>
</dbReference>
<dbReference type="SMART" id="SM00233">
    <property type="entry name" value="PH"/>
    <property type="match status" value="1"/>
</dbReference>
<feature type="compositionally biased region" description="Polar residues" evidence="8">
    <location>
        <begin position="1118"/>
        <end position="1141"/>
    </location>
</feature>
<dbReference type="SUPFAM" id="SSF103657">
    <property type="entry name" value="BAR/IMD domain-like"/>
    <property type="match status" value="1"/>
</dbReference>
<feature type="region of interest" description="Disordered" evidence="8">
    <location>
        <begin position="408"/>
        <end position="443"/>
    </location>
</feature>
<feature type="coiled-coil region" evidence="7">
    <location>
        <begin position="124"/>
        <end position="151"/>
    </location>
</feature>
<dbReference type="InterPro" id="IPR011993">
    <property type="entry name" value="PH-like_dom_sf"/>
</dbReference>
<evidence type="ECO:0000256" key="6">
    <source>
        <dbReference type="ARBA" id="ARBA00023136"/>
    </source>
</evidence>
<organism evidence="12 13">
    <name type="scientific">Mucor circinelloides f. circinelloides (strain 1006PhL)</name>
    <name type="common">Mucormycosis agent</name>
    <name type="synonym">Calyptromyces circinelloides</name>
    <dbReference type="NCBI Taxonomy" id="1220926"/>
    <lineage>
        <taxon>Eukaryota</taxon>
        <taxon>Fungi</taxon>
        <taxon>Fungi incertae sedis</taxon>
        <taxon>Mucoromycota</taxon>
        <taxon>Mucoromycotina</taxon>
        <taxon>Mucoromycetes</taxon>
        <taxon>Mucorales</taxon>
        <taxon>Mucorineae</taxon>
        <taxon>Mucoraceae</taxon>
        <taxon>Mucor</taxon>
    </lineage>
</organism>
<evidence type="ECO:0000256" key="3">
    <source>
        <dbReference type="ARBA" id="ARBA00022723"/>
    </source>
</evidence>
<feature type="region of interest" description="Disordered" evidence="8">
    <location>
        <begin position="1102"/>
        <end position="1141"/>
    </location>
</feature>
<dbReference type="PANTHER" id="PTHR23180:SF160">
    <property type="entry name" value="ADP-RIBOSYLATION FACTOR GTPASE-ACTIVATING PROTEIN EFFECTOR PROTEIN 1"/>
    <property type="match status" value="1"/>
</dbReference>
<dbReference type="Gene3D" id="2.30.29.30">
    <property type="entry name" value="Pleckstrin-homology domain (PH domain)/Phosphotyrosine-binding domain (PTB)"/>
    <property type="match status" value="1"/>
</dbReference>
<feature type="compositionally biased region" description="Low complexity" evidence="8">
    <location>
        <begin position="1165"/>
        <end position="1184"/>
    </location>
</feature>
<dbReference type="OMA" id="VLDVFVC"/>
<proteinExistence type="predicted"/>
<comment type="subcellular location">
    <subcellularLocation>
        <location evidence="1">Membrane</location>
    </subcellularLocation>
</comment>
<evidence type="ECO:0000313" key="13">
    <source>
        <dbReference type="Proteomes" id="UP000014254"/>
    </source>
</evidence>